<accession>A2EMB5</accession>
<evidence type="ECO:0000256" key="2">
    <source>
        <dbReference type="ARBA" id="ARBA00004240"/>
    </source>
</evidence>
<keyword evidence="4" id="KW-0472">Membrane</keyword>
<keyword evidence="6" id="KW-0645">Protease</keyword>
<feature type="transmembrane region" description="Helical" evidence="4">
    <location>
        <begin position="384"/>
        <end position="405"/>
    </location>
</feature>
<name>A2EMB5_TRIV3</name>
<keyword evidence="7" id="KW-1185">Reference proteome</keyword>
<keyword evidence="4" id="KW-0812">Transmembrane</keyword>
<organism evidence="6 7">
    <name type="scientific">Trichomonas vaginalis (strain ATCC PRA-98 / G3)</name>
    <dbReference type="NCBI Taxonomy" id="412133"/>
    <lineage>
        <taxon>Eukaryota</taxon>
        <taxon>Metamonada</taxon>
        <taxon>Parabasalia</taxon>
        <taxon>Trichomonadida</taxon>
        <taxon>Trichomonadidae</taxon>
        <taxon>Trichomonas</taxon>
    </lineage>
</organism>
<dbReference type="Pfam" id="PF04389">
    <property type="entry name" value="Peptidase_M28"/>
    <property type="match status" value="1"/>
</dbReference>
<dbReference type="SUPFAM" id="SSF53187">
    <property type="entry name" value="Zn-dependent exopeptidases"/>
    <property type="match status" value="1"/>
</dbReference>
<dbReference type="EMBL" id="DS113429">
    <property type="protein sequence ID" value="EAY06227.1"/>
    <property type="molecule type" value="Genomic_DNA"/>
</dbReference>
<protein>
    <submittedName>
        <fullName evidence="6">Clan MH, family M28, aminopeptidase S-like metallopeptidase</fullName>
    </submittedName>
</protein>
<dbReference type="SMR" id="A2EMB5"/>
<dbReference type="RefSeq" id="XP_001318450.1">
    <property type="nucleotide sequence ID" value="XM_001318415.1"/>
</dbReference>
<dbReference type="KEGG" id="tva:4764102"/>
<dbReference type="GO" id="GO:0008235">
    <property type="term" value="F:metalloexopeptidase activity"/>
    <property type="evidence" value="ECO:0007669"/>
    <property type="project" value="InterPro"/>
</dbReference>
<feature type="transmembrane region" description="Helical" evidence="4">
    <location>
        <begin position="523"/>
        <end position="541"/>
    </location>
</feature>
<reference evidence="6" key="2">
    <citation type="journal article" date="2007" name="Science">
        <title>Draft genome sequence of the sexually transmitted pathogen Trichomonas vaginalis.</title>
        <authorList>
            <person name="Carlton J.M."/>
            <person name="Hirt R.P."/>
            <person name="Silva J.C."/>
            <person name="Delcher A.L."/>
            <person name="Schatz M."/>
            <person name="Zhao Q."/>
            <person name="Wortman J.R."/>
            <person name="Bidwell S.L."/>
            <person name="Alsmark U.C.M."/>
            <person name="Besteiro S."/>
            <person name="Sicheritz-Ponten T."/>
            <person name="Noel C.J."/>
            <person name="Dacks J.B."/>
            <person name="Foster P.G."/>
            <person name="Simillion C."/>
            <person name="Van de Peer Y."/>
            <person name="Miranda-Saavedra D."/>
            <person name="Barton G.J."/>
            <person name="Westrop G.D."/>
            <person name="Mueller S."/>
            <person name="Dessi D."/>
            <person name="Fiori P.L."/>
            <person name="Ren Q."/>
            <person name="Paulsen I."/>
            <person name="Zhang H."/>
            <person name="Bastida-Corcuera F.D."/>
            <person name="Simoes-Barbosa A."/>
            <person name="Brown M.T."/>
            <person name="Hayes R.D."/>
            <person name="Mukherjee M."/>
            <person name="Okumura C.Y."/>
            <person name="Schneider R."/>
            <person name="Smith A.J."/>
            <person name="Vanacova S."/>
            <person name="Villalvazo M."/>
            <person name="Haas B.J."/>
            <person name="Pertea M."/>
            <person name="Feldblyum T.V."/>
            <person name="Utterback T.R."/>
            <person name="Shu C.L."/>
            <person name="Osoegawa K."/>
            <person name="de Jong P.J."/>
            <person name="Hrdy I."/>
            <person name="Horvathova L."/>
            <person name="Zubacova Z."/>
            <person name="Dolezal P."/>
            <person name="Malik S.B."/>
            <person name="Logsdon J.M. Jr."/>
            <person name="Henze K."/>
            <person name="Gupta A."/>
            <person name="Wang C.C."/>
            <person name="Dunne R.L."/>
            <person name="Upcroft J.A."/>
            <person name="Upcroft P."/>
            <person name="White O."/>
            <person name="Salzberg S.L."/>
            <person name="Tang P."/>
            <person name="Chiu C.-H."/>
            <person name="Lee Y.-S."/>
            <person name="Embley T.M."/>
            <person name="Coombs G.H."/>
            <person name="Mottram J.C."/>
            <person name="Tachezy J."/>
            <person name="Fraser-Liggett C.M."/>
            <person name="Johnson P.J."/>
        </authorList>
    </citation>
    <scope>NUCLEOTIDE SEQUENCE [LARGE SCALE GENOMIC DNA]</scope>
    <source>
        <strain evidence="6">G3</strain>
    </source>
</reference>
<dbReference type="PANTHER" id="PTHR12147:SF22">
    <property type="entry name" value="ENDOPLASMIC RETICULUM METALLOPEPTIDASE 1"/>
    <property type="match status" value="1"/>
</dbReference>
<dbReference type="VEuPathDB" id="TrichDB:TVAG_470700"/>
<comment type="subcellular location">
    <subcellularLocation>
        <location evidence="2">Endoplasmic reticulum</location>
    </subcellularLocation>
</comment>
<dbReference type="Gene3D" id="3.40.630.10">
    <property type="entry name" value="Zn peptidases"/>
    <property type="match status" value="1"/>
</dbReference>
<feature type="transmembrane region" description="Helical" evidence="4">
    <location>
        <begin position="490"/>
        <end position="511"/>
    </location>
</feature>
<dbReference type="OrthoDB" id="76293at2759"/>
<evidence type="ECO:0000256" key="4">
    <source>
        <dbReference type="SAM" id="Phobius"/>
    </source>
</evidence>
<keyword evidence="6" id="KW-0031">Aminopeptidase</keyword>
<dbReference type="eggNOG" id="KOG2194">
    <property type="taxonomic scope" value="Eukaryota"/>
</dbReference>
<dbReference type="GO" id="GO:0004177">
    <property type="term" value="F:aminopeptidase activity"/>
    <property type="evidence" value="ECO:0007669"/>
    <property type="project" value="UniProtKB-KW"/>
</dbReference>
<dbReference type="PANTHER" id="PTHR12147">
    <property type="entry name" value="METALLOPEPTIDASE M28 FAMILY MEMBER"/>
    <property type="match status" value="1"/>
</dbReference>
<proteinExistence type="predicted"/>
<dbReference type="InterPro" id="IPR007484">
    <property type="entry name" value="Peptidase_M28"/>
</dbReference>
<feature type="domain" description="Peptidase M28" evidence="5">
    <location>
        <begin position="122"/>
        <end position="285"/>
    </location>
</feature>
<reference evidence="6" key="1">
    <citation type="submission" date="2006-10" db="EMBL/GenBank/DDBJ databases">
        <authorList>
            <person name="Amadeo P."/>
            <person name="Zhao Q."/>
            <person name="Wortman J."/>
            <person name="Fraser-Liggett C."/>
            <person name="Carlton J."/>
        </authorList>
    </citation>
    <scope>NUCLEOTIDE SEQUENCE</scope>
    <source>
        <strain evidence="6">G3</strain>
    </source>
</reference>
<feature type="transmembrane region" description="Helical" evidence="4">
    <location>
        <begin position="6"/>
        <end position="25"/>
    </location>
</feature>
<keyword evidence="4" id="KW-1133">Transmembrane helix</keyword>
<evidence type="ECO:0000256" key="3">
    <source>
        <dbReference type="ARBA" id="ARBA00022824"/>
    </source>
</evidence>
<evidence type="ECO:0000256" key="1">
    <source>
        <dbReference type="ARBA" id="ARBA00001947"/>
    </source>
</evidence>
<dbReference type="InParanoid" id="A2EMB5"/>
<dbReference type="STRING" id="5722.A2EMB5"/>
<gene>
    <name evidence="6" type="ORF">TVAG_470700</name>
</gene>
<evidence type="ECO:0000259" key="5">
    <source>
        <dbReference type="Pfam" id="PF04389"/>
    </source>
</evidence>
<keyword evidence="3" id="KW-0256">Endoplasmic reticulum</keyword>
<feature type="transmembrane region" description="Helical" evidence="4">
    <location>
        <begin position="353"/>
        <end position="372"/>
    </location>
</feature>
<sequence>MLRYSIYIIGFVLLASTLPIFDFLYSSDYLLHLSPANEFDGESSLKHLMFLTKSSRYIGSAQYNASIDYILDRLQEYKQSAKHQFEYGLFEPHNFHYHTRDFNAIRKYIKTIEANFTFCTDEKRTLFISAHIDGHPTGPTVYDDAINIAVMLQLVSTVSQLKEPLDYNLHFIFVGGEEYGLEGSKSYVANHTISGYNLNLEAIGSGRPFALTTKAKNSSSILRTWSRTTGVIGATFFNDIMGTGMIKSSSDLRVFEKKGLSGGELVYIGNPSFYHTKYDLLKDPRDVQYEGRIILDFIRKFKVDDEETDQIILGISPFVFTISQKTSTRILYSLCLVLVIQMVRMINKTNLMGFLKLLAVFAIVLLVIAAMIHDFNKKNPLGYADYPFLSSLAIPLTVFVFIGNLSGFLDITQESALLFRGLFDLLLAFVFASLDSSITVSGFILSTIIAILLRNTHVSIRLIAEIILIQPFNFVYSLLFRTLIRYVSLFYGIIGEVAIVATGSLYGLKCFFSLRHLSVTNKYFKLSLVTFLIPTAFVMFVTSKQAPCNDNFTIGGNFAHFYYKNRTSTVSFYPNSGPNAIPHLLSKVKGIQSSQKYKRGISNAPAVFIQKDNDTLPEFIADWPVVDVTKDENDILEINIPFNYQKADKLFIIVKCDDPKQKCVESIDGFDRIERLSDNSTLVRLAPIGPDALIKMQTKGPFSVDVIFHWYRHSKLYNKFVSQFPSYVIDFAKNLFISDTCLVDTFKF</sequence>
<comment type="cofactor">
    <cofactor evidence="1">
        <name>Zn(2+)</name>
        <dbReference type="ChEBI" id="CHEBI:29105"/>
    </cofactor>
</comment>
<feature type="transmembrane region" description="Helical" evidence="4">
    <location>
        <begin position="425"/>
        <end position="453"/>
    </location>
</feature>
<evidence type="ECO:0000313" key="7">
    <source>
        <dbReference type="Proteomes" id="UP000001542"/>
    </source>
</evidence>
<dbReference type="InterPro" id="IPR045175">
    <property type="entry name" value="M28_fam"/>
</dbReference>
<dbReference type="Proteomes" id="UP000001542">
    <property type="component" value="Unassembled WGS sequence"/>
</dbReference>
<dbReference type="GO" id="GO:0005783">
    <property type="term" value="C:endoplasmic reticulum"/>
    <property type="evidence" value="ECO:0007669"/>
    <property type="project" value="UniProtKB-SubCell"/>
</dbReference>
<dbReference type="AlphaFoldDB" id="A2EMB5"/>
<feature type="transmembrane region" description="Helical" evidence="4">
    <location>
        <begin position="462"/>
        <end position="484"/>
    </location>
</feature>
<keyword evidence="6" id="KW-0378">Hydrolase</keyword>
<dbReference type="GO" id="GO:0006508">
    <property type="term" value="P:proteolysis"/>
    <property type="evidence" value="ECO:0000318"/>
    <property type="project" value="GO_Central"/>
</dbReference>
<dbReference type="VEuPathDB" id="TrichDB:TVAGG3_0707230"/>
<dbReference type="FunCoup" id="A2EMB5">
    <property type="interactions" value="40"/>
</dbReference>
<evidence type="ECO:0000313" key="6">
    <source>
        <dbReference type="EMBL" id="EAY06227.1"/>
    </source>
</evidence>